<dbReference type="VEuPathDB" id="FungiDB:ACLA_010950"/>
<dbReference type="GeneID" id="4706733"/>
<dbReference type="OMA" id="TICPEEP"/>
<dbReference type="RefSeq" id="XP_001274094.1">
    <property type="nucleotide sequence ID" value="XM_001274093.1"/>
</dbReference>
<proteinExistence type="predicted"/>
<feature type="region of interest" description="Disordered" evidence="1">
    <location>
        <begin position="282"/>
        <end position="302"/>
    </location>
</feature>
<dbReference type="Proteomes" id="UP000006701">
    <property type="component" value="Unassembled WGS sequence"/>
</dbReference>
<reference evidence="2 3" key="1">
    <citation type="journal article" date="2008" name="PLoS Genet.">
        <title>Genomic islands in the pathogenic filamentous fungus Aspergillus fumigatus.</title>
        <authorList>
            <person name="Fedorova N.D."/>
            <person name="Khaldi N."/>
            <person name="Joardar V.S."/>
            <person name="Maiti R."/>
            <person name="Amedeo P."/>
            <person name="Anderson M.J."/>
            <person name="Crabtree J."/>
            <person name="Silva J.C."/>
            <person name="Badger J.H."/>
            <person name="Albarraq A."/>
            <person name="Angiuoli S."/>
            <person name="Bussey H."/>
            <person name="Bowyer P."/>
            <person name="Cotty P.J."/>
            <person name="Dyer P.S."/>
            <person name="Egan A."/>
            <person name="Galens K."/>
            <person name="Fraser-Liggett C.M."/>
            <person name="Haas B.J."/>
            <person name="Inman J.M."/>
            <person name="Kent R."/>
            <person name="Lemieux S."/>
            <person name="Malavazi I."/>
            <person name="Orvis J."/>
            <person name="Roemer T."/>
            <person name="Ronning C.M."/>
            <person name="Sundaram J.P."/>
            <person name="Sutton G."/>
            <person name="Turner G."/>
            <person name="Venter J.C."/>
            <person name="White O.R."/>
            <person name="Whitty B.R."/>
            <person name="Youngman P."/>
            <person name="Wolfe K.H."/>
            <person name="Goldman G.H."/>
            <person name="Wortman J.R."/>
            <person name="Jiang B."/>
            <person name="Denning D.W."/>
            <person name="Nierman W.C."/>
        </authorList>
    </citation>
    <scope>NUCLEOTIDE SEQUENCE [LARGE SCALE GENOMIC DNA]</scope>
    <source>
        <strain evidence="3">ATCC 1007 / CBS 513.65 / DSM 816 / NCTC 3887 / NRRL 1</strain>
    </source>
</reference>
<feature type="compositionally biased region" description="Polar residues" evidence="1">
    <location>
        <begin position="287"/>
        <end position="296"/>
    </location>
</feature>
<keyword evidence="3" id="KW-1185">Reference proteome</keyword>
<dbReference type="EMBL" id="DS027049">
    <property type="protein sequence ID" value="EAW12668.1"/>
    <property type="molecule type" value="Genomic_DNA"/>
</dbReference>
<organism evidence="2 3">
    <name type="scientific">Aspergillus clavatus (strain ATCC 1007 / CBS 513.65 / DSM 816 / NCTC 3887 / NRRL 1 / QM 1276 / 107)</name>
    <dbReference type="NCBI Taxonomy" id="344612"/>
    <lineage>
        <taxon>Eukaryota</taxon>
        <taxon>Fungi</taxon>
        <taxon>Dikarya</taxon>
        <taxon>Ascomycota</taxon>
        <taxon>Pezizomycotina</taxon>
        <taxon>Eurotiomycetes</taxon>
        <taxon>Eurotiomycetidae</taxon>
        <taxon>Eurotiales</taxon>
        <taxon>Aspergillaceae</taxon>
        <taxon>Aspergillus</taxon>
        <taxon>Aspergillus subgen. Fumigati</taxon>
    </lineage>
</organism>
<feature type="region of interest" description="Disordered" evidence="1">
    <location>
        <begin position="153"/>
        <end position="193"/>
    </location>
</feature>
<dbReference type="KEGG" id="act:ACLA_010950"/>
<evidence type="ECO:0000313" key="3">
    <source>
        <dbReference type="Proteomes" id="UP000006701"/>
    </source>
</evidence>
<dbReference type="HOGENOM" id="CLU_909046_0_0_1"/>
<evidence type="ECO:0000313" key="2">
    <source>
        <dbReference type="EMBL" id="EAW12668.1"/>
    </source>
</evidence>
<dbReference type="AlphaFoldDB" id="A1CAA0"/>
<name>A1CAA0_ASPCL</name>
<sequence length="302" mass="33408">MDLISSFFPCIHRRKALREPEEQETESFPCGVPVPLPVRPETAGTLVSMSSQRMSVRIVEAIDSQVTICPEEPIVENTFDREKETTIAAEVPQEAPPQNENANVIRIDVADAQAEPNDPPRQSIEKELPAIPAPAPLKSVKLPEIKSRMIENIPEEDDDDLEIHATPTPDEPSVTSQEQADETKNPKRSTWRHSSRKSLVDIINLLQSTTTSNINTLRVQSLKWPLPPKSHFRPATALSCRSSISSCSSATATIELDRPQPAVKKERRMGAAILPALRLGGRRWSDDNATNSNSSKGPLFCE</sequence>
<accession>A1CAA0</accession>
<dbReference type="OrthoDB" id="4506787at2759"/>
<protein>
    <submittedName>
        <fullName evidence="2">Uncharacterized protein</fullName>
    </submittedName>
</protein>
<evidence type="ECO:0000256" key="1">
    <source>
        <dbReference type="SAM" id="MobiDB-lite"/>
    </source>
</evidence>
<gene>
    <name evidence="2" type="ORF">ACLA_010950</name>
</gene>